<organism evidence="2 3">
    <name type="scientific">Mycobacterium tuberculosis</name>
    <dbReference type="NCBI Taxonomy" id="1773"/>
    <lineage>
        <taxon>Bacteria</taxon>
        <taxon>Bacillati</taxon>
        <taxon>Actinomycetota</taxon>
        <taxon>Actinomycetes</taxon>
        <taxon>Mycobacteriales</taxon>
        <taxon>Mycobacteriaceae</taxon>
        <taxon>Mycobacterium</taxon>
        <taxon>Mycobacterium tuberculosis complex</taxon>
    </lineage>
</organism>
<feature type="compositionally biased region" description="Low complexity" evidence="1">
    <location>
        <begin position="11"/>
        <end position="23"/>
    </location>
</feature>
<name>A0A654U6X8_MYCTX</name>
<protein>
    <submittedName>
        <fullName evidence="2">Uncharacterized protein</fullName>
    </submittedName>
</protein>
<evidence type="ECO:0000256" key="1">
    <source>
        <dbReference type="SAM" id="MobiDB-lite"/>
    </source>
</evidence>
<sequence length="79" mass="8648">MPQPDGTPQPTSTAVSSGSQSSTFTTECCETVARSANVPSMHMAPKSVPWEWNRKLPSGMQPSRMVAPMSHRFCRPVQQ</sequence>
<gene>
    <name evidence="2" type="ORF">ERS007657_04160</name>
</gene>
<dbReference type="EMBL" id="CGCX01002519">
    <property type="protein sequence ID" value="CFS12921.1"/>
    <property type="molecule type" value="Genomic_DNA"/>
</dbReference>
<evidence type="ECO:0000313" key="3">
    <source>
        <dbReference type="Proteomes" id="UP000046680"/>
    </source>
</evidence>
<dbReference type="Proteomes" id="UP000046680">
    <property type="component" value="Unassembled WGS sequence"/>
</dbReference>
<feature type="region of interest" description="Disordered" evidence="1">
    <location>
        <begin position="1"/>
        <end position="23"/>
    </location>
</feature>
<reference evidence="2 3" key="1">
    <citation type="submission" date="2015-03" db="EMBL/GenBank/DDBJ databases">
        <authorList>
            <consortium name="Pathogen Informatics"/>
        </authorList>
    </citation>
    <scope>NUCLEOTIDE SEQUENCE [LARGE SCALE GENOMIC DNA]</scope>
    <source>
        <strain evidence="2 3">C09601061</strain>
    </source>
</reference>
<accession>A0A654U6X8</accession>
<dbReference type="AlphaFoldDB" id="A0A654U6X8"/>
<proteinExistence type="predicted"/>
<evidence type="ECO:0000313" key="2">
    <source>
        <dbReference type="EMBL" id="CFS12921.1"/>
    </source>
</evidence>